<dbReference type="EMBL" id="GGEC01004274">
    <property type="protein sequence ID" value="MBW84757.1"/>
    <property type="molecule type" value="Transcribed_RNA"/>
</dbReference>
<dbReference type="AlphaFoldDB" id="A0A2P2IU85"/>
<accession>A0A2P2IU85</accession>
<evidence type="ECO:0000256" key="1">
    <source>
        <dbReference type="SAM" id="MobiDB-lite"/>
    </source>
</evidence>
<protein>
    <submittedName>
        <fullName evidence="2">Uncharacterized protein</fullName>
    </submittedName>
</protein>
<reference evidence="2" key="1">
    <citation type="submission" date="2018-02" db="EMBL/GenBank/DDBJ databases">
        <title>Rhizophora mucronata_Transcriptome.</title>
        <authorList>
            <person name="Meera S.P."/>
            <person name="Sreeshan A."/>
            <person name="Augustine A."/>
        </authorList>
    </citation>
    <scope>NUCLEOTIDE SEQUENCE</scope>
    <source>
        <tissue evidence="2">Leaf</tissue>
    </source>
</reference>
<feature type="region of interest" description="Disordered" evidence="1">
    <location>
        <begin position="1"/>
        <end position="23"/>
    </location>
</feature>
<name>A0A2P2IU85_RHIMU</name>
<feature type="compositionally biased region" description="Polar residues" evidence="1">
    <location>
        <begin position="8"/>
        <end position="23"/>
    </location>
</feature>
<evidence type="ECO:0000313" key="2">
    <source>
        <dbReference type="EMBL" id="MBW84757.1"/>
    </source>
</evidence>
<organism evidence="2">
    <name type="scientific">Rhizophora mucronata</name>
    <name type="common">Asiatic mangrove</name>
    <dbReference type="NCBI Taxonomy" id="61149"/>
    <lineage>
        <taxon>Eukaryota</taxon>
        <taxon>Viridiplantae</taxon>
        <taxon>Streptophyta</taxon>
        <taxon>Embryophyta</taxon>
        <taxon>Tracheophyta</taxon>
        <taxon>Spermatophyta</taxon>
        <taxon>Magnoliopsida</taxon>
        <taxon>eudicotyledons</taxon>
        <taxon>Gunneridae</taxon>
        <taxon>Pentapetalae</taxon>
        <taxon>rosids</taxon>
        <taxon>fabids</taxon>
        <taxon>Malpighiales</taxon>
        <taxon>Rhizophoraceae</taxon>
        <taxon>Rhizophora</taxon>
    </lineage>
</organism>
<proteinExistence type="predicted"/>
<sequence length="23" mass="2385">MSRHLSLISPNSSKAGQTSPQSA</sequence>